<accession>G8Z3J3</accession>
<dbReference type="EMBL" id="GQ902038">
    <property type="protein sequence ID" value="AEV42176.1"/>
    <property type="molecule type" value="Genomic_DNA"/>
</dbReference>
<dbReference type="AlphaFoldDB" id="G8Z3J3"/>
<proteinExistence type="predicted"/>
<feature type="region of interest" description="Disordered" evidence="1">
    <location>
        <begin position="40"/>
        <end position="59"/>
    </location>
</feature>
<evidence type="ECO:0000313" key="2">
    <source>
        <dbReference type="EMBL" id="AEV42176.1"/>
    </source>
</evidence>
<name>G8Z3J3_STAAU</name>
<reference evidence="2" key="1">
    <citation type="journal article" date="2010" name="Antimicrob. Agents Chemother.">
        <title>Recombination between ccrC genes in a type V (5C2&amp;5) staphylococcal cassette chromosome mec (SCCmec) of Staphylococcus aureus ST398 leads to conversion from methicillin resistance to methicillin susceptibility in vivo.</title>
        <authorList>
            <person name="Chlebowicz M.A."/>
            <person name="Nganou K."/>
            <person name="Kozytska S."/>
            <person name="Arends J.P."/>
            <person name="Engelmann S."/>
            <person name="Grundmann H."/>
            <person name="Ohlsen K."/>
            <person name="van Dijl J.M."/>
            <person name="Buist G."/>
        </authorList>
    </citation>
    <scope>NUCLEOTIDE SEQUENCE</scope>
    <source>
        <strain evidence="2">UMCG-M4</strain>
    </source>
</reference>
<sequence>MVRIMKFKSEKLIIANQTKVINYRIQVLLKPQTNIETQTQVKNNTLSETDEQSNADLVQ</sequence>
<reference evidence="2" key="2">
    <citation type="submission" date="2011-02" db="EMBL/GenBank/DDBJ databases">
        <authorList>
            <person name="Chlebowicz M.A."/>
            <person name="Buist G."/>
            <person name="van Dijl J.M."/>
        </authorList>
    </citation>
    <scope>NUCLEOTIDE SEQUENCE</scope>
    <source>
        <strain evidence="2">UMCG-M4</strain>
    </source>
</reference>
<organism evidence="2">
    <name type="scientific">Staphylococcus aureus</name>
    <dbReference type="NCBI Taxonomy" id="1280"/>
    <lineage>
        <taxon>Bacteria</taxon>
        <taxon>Bacillati</taxon>
        <taxon>Bacillota</taxon>
        <taxon>Bacilli</taxon>
        <taxon>Bacillales</taxon>
        <taxon>Staphylococcaceae</taxon>
        <taxon>Staphylococcus</taxon>
    </lineage>
</organism>
<protein>
    <submittedName>
        <fullName evidence="2">Uncharacterized protein</fullName>
    </submittedName>
</protein>
<evidence type="ECO:0000256" key="1">
    <source>
        <dbReference type="SAM" id="MobiDB-lite"/>
    </source>
</evidence>